<organism evidence="1">
    <name type="scientific">Triticum aestivum</name>
    <name type="common">Wheat</name>
    <dbReference type="NCBI Taxonomy" id="4565"/>
    <lineage>
        <taxon>Eukaryota</taxon>
        <taxon>Viridiplantae</taxon>
        <taxon>Streptophyta</taxon>
        <taxon>Embryophyta</taxon>
        <taxon>Tracheophyta</taxon>
        <taxon>Spermatophyta</taxon>
        <taxon>Magnoliopsida</taxon>
        <taxon>Liliopsida</taxon>
        <taxon>Poales</taxon>
        <taxon>Poaceae</taxon>
        <taxon>BOP clade</taxon>
        <taxon>Pooideae</taxon>
        <taxon>Triticodae</taxon>
        <taxon>Triticeae</taxon>
        <taxon>Triticinae</taxon>
        <taxon>Triticum</taxon>
    </lineage>
</organism>
<dbReference type="SUPFAM" id="SSF81383">
    <property type="entry name" value="F-box domain"/>
    <property type="match status" value="1"/>
</dbReference>
<dbReference type="Gramene" id="TraesCAD_scaffold_011776_01G000300.1">
    <property type="protein sequence ID" value="TraesCAD_scaffold_011776_01G000300.1"/>
    <property type="gene ID" value="TraesCAD_scaffold_011776_01G000300"/>
</dbReference>
<dbReference type="Gramene" id="TraesCS6B02G408600.1">
    <property type="protein sequence ID" value="TraesCS6B02G408600.1"/>
    <property type="gene ID" value="TraesCS6B02G408600"/>
</dbReference>
<dbReference type="Gramene" id="TraesARI6B03G03580550.1">
    <property type="protein sequence ID" value="TraesARI6B03G03580550.1"/>
    <property type="gene ID" value="TraesARI6B03G03580550"/>
</dbReference>
<evidence type="ECO:0000313" key="2">
    <source>
        <dbReference type="Proteomes" id="UP000019116"/>
    </source>
</evidence>
<dbReference type="Gramene" id="TraesROB_scaffold_007507_01G000300.1">
    <property type="protein sequence ID" value="TraesROB_scaffold_007507_01G000300.1"/>
    <property type="gene ID" value="TraesROB_scaffold_007507_01G000300"/>
</dbReference>
<dbReference type="KEGG" id="taes:123139340"/>
<proteinExistence type="predicted"/>
<accession>A0A3B6PUC7</accession>
<dbReference type="AlphaFoldDB" id="A0A3B6PUC7"/>
<reference evidence="1" key="1">
    <citation type="submission" date="2018-08" db="EMBL/GenBank/DDBJ databases">
        <authorList>
            <person name="Rossello M."/>
        </authorList>
    </citation>
    <scope>NUCLEOTIDE SEQUENCE [LARGE SCALE GENOMIC DNA]</scope>
    <source>
        <strain evidence="1">cv. Chinese Spring</strain>
    </source>
</reference>
<dbReference type="GeneID" id="123139340"/>
<dbReference type="InterPro" id="IPR036047">
    <property type="entry name" value="F-box-like_dom_sf"/>
</dbReference>
<dbReference type="OMA" id="FIRFGEH"/>
<dbReference type="Gramene" id="TraesCS6B03G1151800.1">
    <property type="protein sequence ID" value="TraesCS6B03G1151800.1.CDS"/>
    <property type="gene ID" value="TraesCS6B03G1151800"/>
</dbReference>
<sequence>MSERLNYEENIETAAAGGEDRVGTLPDQLLQTSFRGGNLLDRMSKRHHDEGNMERAVAGGEDRISALPDELLQYMMSFLLSRDAVRTCVLARRWRMLWKSVPSLRIDDPESYHGATGSSLFVNELLRLRDPTPLNTCDIRSGCQETANTNWAKEAFRHMEPWLLYALSCQVPVLRICFPWRVINMTLVSSHLKRLHLYRMRFEGCSLDFSSCQVLQVLEMKACHIHVNLLSQSLRFLKIHYTSFGFDPRTRISAPNLIGFRLAPFYGLAPLLDSMPSLVAASITLGEMCEEMCYCGNLSCGGCDAQAGNNDYPVALQGLSGATNLKLTAISYPIRLSVLRMDLTWRPMFRKLKKLLLNEWCVADDFTGLIYFLQHSPILETLILKLDLQTSEDYHLNEIDGSCNSREQSLLSQHLKVVKIICGTQEDVIVHRISKILCAHGVPSEQIQIE</sequence>
<dbReference type="RefSeq" id="XP_044415078.1">
    <property type="nucleotide sequence ID" value="XM_044559143.1"/>
</dbReference>
<name>A0A3B6PUC7_WHEAT</name>
<dbReference type="Proteomes" id="UP000019116">
    <property type="component" value="Chromosome 6B"/>
</dbReference>
<dbReference type="RefSeq" id="XP_044415077.1">
    <property type="nucleotide sequence ID" value="XM_044559142.1"/>
</dbReference>
<dbReference type="CDD" id="cd22160">
    <property type="entry name" value="F-box_AtFBL13-like"/>
    <property type="match status" value="1"/>
</dbReference>
<dbReference type="EnsemblPlants" id="TraesCS6B02G408600.1">
    <property type="protein sequence ID" value="TraesCS6B02G408600.1"/>
    <property type="gene ID" value="TraesCS6B02G408600"/>
</dbReference>
<protein>
    <recommendedName>
        <fullName evidence="3">F-box domain-containing protein</fullName>
    </recommendedName>
</protein>
<gene>
    <name evidence="1" type="primary">LOC123139340</name>
</gene>
<evidence type="ECO:0000313" key="1">
    <source>
        <dbReference type="EnsemblPlants" id="TraesCS6B02G408600.1"/>
    </source>
</evidence>
<dbReference type="Gramene" id="TraesWEE_scaffold_106446_01G000300.1">
    <property type="protein sequence ID" value="TraesWEE_scaffold_106446_01G000300.1"/>
    <property type="gene ID" value="TraesWEE_scaffold_106446_01G000300"/>
</dbReference>
<dbReference type="OrthoDB" id="582827at2759"/>
<dbReference type="InterPro" id="IPR053781">
    <property type="entry name" value="F-box_AtFBL13-like"/>
</dbReference>
<dbReference type="PANTHER" id="PTHR34223">
    <property type="entry name" value="OS11G0201299 PROTEIN"/>
    <property type="match status" value="1"/>
</dbReference>
<keyword evidence="2" id="KW-1185">Reference proteome</keyword>
<dbReference type="PANTHER" id="PTHR34223:SF64">
    <property type="entry name" value="OS11G0201299 PROTEIN"/>
    <property type="match status" value="1"/>
</dbReference>
<dbReference type="STRING" id="4565.A0A3B6PUC7"/>
<dbReference type="InterPro" id="IPR053197">
    <property type="entry name" value="F-box_SCFL_complex_component"/>
</dbReference>
<reference evidence="1" key="2">
    <citation type="submission" date="2018-10" db="UniProtKB">
        <authorList>
            <consortium name="EnsemblPlants"/>
        </authorList>
    </citation>
    <scope>IDENTIFICATION</scope>
</reference>
<evidence type="ECO:0008006" key="3">
    <source>
        <dbReference type="Google" id="ProtNLM"/>
    </source>
</evidence>